<sequence length="169" mass="18795">MKTGKKELDEAIQIERGIVLRCSCCGEPLKMRSKFSRNASINGRSYSQAPAPSPRASPRAPLLGTWRTIEEVRNLDSPRARYTELKFSPEDEGPSIGGHENKVLLTREVSLIRERLRAIEAESGFLKHAAMTLQSGAEGSKVLTEIAQHLQELRHTANTSSEYADARLH</sequence>
<proteinExistence type="predicted"/>
<dbReference type="InterPro" id="IPR039306">
    <property type="entry name" value="MYOB"/>
</dbReference>
<reference evidence="1" key="1">
    <citation type="submission" date="2023-12" db="EMBL/GenBank/DDBJ databases">
        <title>Genome assembly of Anisodus tanguticus.</title>
        <authorList>
            <person name="Wang Y.-J."/>
        </authorList>
    </citation>
    <scope>NUCLEOTIDE SEQUENCE</scope>
    <source>
        <strain evidence="1">KB-2021</strain>
        <tissue evidence="1">Leaf</tissue>
    </source>
</reference>
<comment type="caution">
    <text evidence="1">The sequence shown here is derived from an EMBL/GenBank/DDBJ whole genome shotgun (WGS) entry which is preliminary data.</text>
</comment>
<dbReference type="PANTHER" id="PTHR31448:SF31">
    <property type="entry name" value="MYOSIN-BINDING PROTEIN 5-RELATED"/>
    <property type="match status" value="1"/>
</dbReference>
<protein>
    <submittedName>
        <fullName evidence="1">Uncharacterized protein</fullName>
    </submittedName>
</protein>
<name>A0AAE1VDY2_9SOLA</name>
<keyword evidence="2" id="KW-1185">Reference proteome</keyword>
<organism evidence="1 2">
    <name type="scientific">Anisodus tanguticus</name>
    <dbReference type="NCBI Taxonomy" id="243964"/>
    <lineage>
        <taxon>Eukaryota</taxon>
        <taxon>Viridiplantae</taxon>
        <taxon>Streptophyta</taxon>
        <taxon>Embryophyta</taxon>
        <taxon>Tracheophyta</taxon>
        <taxon>Spermatophyta</taxon>
        <taxon>Magnoliopsida</taxon>
        <taxon>eudicotyledons</taxon>
        <taxon>Gunneridae</taxon>
        <taxon>Pentapetalae</taxon>
        <taxon>asterids</taxon>
        <taxon>lamiids</taxon>
        <taxon>Solanales</taxon>
        <taxon>Solanaceae</taxon>
        <taxon>Solanoideae</taxon>
        <taxon>Hyoscyameae</taxon>
        <taxon>Anisodus</taxon>
    </lineage>
</organism>
<dbReference type="GO" id="GO:0017022">
    <property type="term" value="F:myosin binding"/>
    <property type="evidence" value="ECO:0007669"/>
    <property type="project" value="InterPro"/>
</dbReference>
<evidence type="ECO:0000313" key="2">
    <source>
        <dbReference type="Proteomes" id="UP001291623"/>
    </source>
</evidence>
<evidence type="ECO:0000313" key="1">
    <source>
        <dbReference type="EMBL" id="KAK4360116.1"/>
    </source>
</evidence>
<gene>
    <name evidence="1" type="ORF">RND71_022345</name>
</gene>
<dbReference type="PANTHER" id="PTHR31448">
    <property type="entry name" value="MYOSIN-BINDING PROTEIN 2"/>
    <property type="match status" value="1"/>
</dbReference>
<dbReference type="EMBL" id="JAVYJV010000011">
    <property type="protein sequence ID" value="KAK4360116.1"/>
    <property type="molecule type" value="Genomic_DNA"/>
</dbReference>
<accession>A0AAE1VDY2</accession>
<dbReference type="Proteomes" id="UP001291623">
    <property type="component" value="Unassembled WGS sequence"/>
</dbReference>
<dbReference type="AlphaFoldDB" id="A0AAE1VDY2"/>